<evidence type="ECO:0000259" key="10">
    <source>
        <dbReference type="PROSITE" id="PS50262"/>
    </source>
</evidence>
<evidence type="ECO:0000256" key="7">
    <source>
        <dbReference type="ARBA" id="ARBA00023170"/>
    </source>
</evidence>
<feature type="domain" description="G-protein coupled receptors family 1 profile" evidence="10">
    <location>
        <begin position="59"/>
        <end position="295"/>
    </location>
</feature>
<keyword evidence="11" id="KW-1185">Reference proteome</keyword>
<keyword evidence="8" id="KW-0807">Transducer</keyword>
<dbReference type="PRINTS" id="PR00237">
    <property type="entry name" value="GPCRRHODOPSN"/>
</dbReference>
<proteinExistence type="inferred from homology"/>
<comment type="similarity">
    <text evidence="2">Belongs to the G-protein coupled receptor 1 family.</text>
</comment>
<evidence type="ECO:0000256" key="6">
    <source>
        <dbReference type="ARBA" id="ARBA00023136"/>
    </source>
</evidence>
<evidence type="ECO:0000313" key="11">
    <source>
        <dbReference type="Proteomes" id="UP000515204"/>
    </source>
</evidence>
<feature type="transmembrane region" description="Helical" evidence="9">
    <location>
        <begin position="193"/>
        <end position="213"/>
    </location>
</feature>
<evidence type="ECO:0000256" key="1">
    <source>
        <dbReference type="ARBA" id="ARBA00004141"/>
    </source>
</evidence>
<keyword evidence="3 9" id="KW-0812">Transmembrane</keyword>
<dbReference type="Pfam" id="PF00001">
    <property type="entry name" value="7tm_1"/>
    <property type="match status" value="1"/>
</dbReference>
<dbReference type="GO" id="GO:0005886">
    <property type="term" value="C:plasma membrane"/>
    <property type="evidence" value="ECO:0007669"/>
    <property type="project" value="TreeGrafter"/>
</dbReference>
<name>A0A6P3WS91_DINQU</name>
<dbReference type="PANTHER" id="PTHR24243:SF208">
    <property type="entry name" value="PYROKININ-1 RECEPTOR"/>
    <property type="match status" value="1"/>
</dbReference>
<reference evidence="12" key="1">
    <citation type="submission" date="2025-08" db="UniProtKB">
        <authorList>
            <consortium name="RefSeq"/>
        </authorList>
    </citation>
    <scope>IDENTIFICATION</scope>
</reference>
<keyword evidence="6 9" id="KW-0472">Membrane</keyword>
<dbReference type="SUPFAM" id="SSF81321">
    <property type="entry name" value="Family A G protein-coupled receptor-like"/>
    <property type="match status" value="1"/>
</dbReference>
<feature type="transmembrane region" description="Helical" evidence="9">
    <location>
        <begin position="233"/>
        <end position="252"/>
    </location>
</feature>
<evidence type="ECO:0000256" key="4">
    <source>
        <dbReference type="ARBA" id="ARBA00022989"/>
    </source>
</evidence>
<protein>
    <submittedName>
        <fullName evidence="12">Uncharacterized protein LOC106741282</fullName>
    </submittedName>
</protein>
<comment type="subcellular location">
    <subcellularLocation>
        <location evidence="1">Membrane</location>
        <topology evidence="1">Multi-pass membrane protein</topology>
    </subcellularLocation>
</comment>
<evidence type="ECO:0000313" key="12">
    <source>
        <dbReference type="RefSeq" id="XP_014468579.1"/>
    </source>
</evidence>
<dbReference type="PANTHER" id="PTHR24243">
    <property type="entry name" value="G-PROTEIN COUPLED RECEPTOR"/>
    <property type="match status" value="1"/>
</dbReference>
<evidence type="ECO:0000256" key="5">
    <source>
        <dbReference type="ARBA" id="ARBA00023040"/>
    </source>
</evidence>
<evidence type="ECO:0000256" key="3">
    <source>
        <dbReference type="ARBA" id="ARBA00022692"/>
    </source>
</evidence>
<feature type="transmembrane region" description="Helical" evidence="9">
    <location>
        <begin position="272"/>
        <end position="294"/>
    </location>
</feature>
<organism evidence="11 12">
    <name type="scientific">Dinoponera quadriceps</name>
    <name type="common">South American ant</name>
    <dbReference type="NCBI Taxonomy" id="609295"/>
    <lineage>
        <taxon>Eukaryota</taxon>
        <taxon>Metazoa</taxon>
        <taxon>Ecdysozoa</taxon>
        <taxon>Arthropoda</taxon>
        <taxon>Hexapoda</taxon>
        <taxon>Insecta</taxon>
        <taxon>Pterygota</taxon>
        <taxon>Neoptera</taxon>
        <taxon>Endopterygota</taxon>
        <taxon>Hymenoptera</taxon>
        <taxon>Apocrita</taxon>
        <taxon>Aculeata</taxon>
        <taxon>Formicoidea</taxon>
        <taxon>Formicidae</taxon>
        <taxon>Ponerinae</taxon>
        <taxon>Ponerini</taxon>
        <taxon>Dinoponera</taxon>
    </lineage>
</organism>
<evidence type="ECO:0000256" key="2">
    <source>
        <dbReference type="ARBA" id="ARBA00010663"/>
    </source>
</evidence>
<dbReference type="PROSITE" id="PS50262">
    <property type="entry name" value="G_PROTEIN_RECEP_F1_2"/>
    <property type="match status" value="1"/>
</dbReference>
<gene>
    <name evidence="12" type="primary">LOC106741282</name>
</gene>
<sequence>MWEYDLEAINKYVDEKLLRDEMYSNTTKDPTRLNIIKPIIPQPTRHIMDLVFLVAGTTSNALLVLVILVNFFMRTTTNCYIISLVCSNLIILIEPLQQMFRWMFGVYLGINLDYVFLVTFDTSVLTIVQLNIEAYVVICHRSSPLCAPLLKISTAVKGVLLIWIMCIVLTCTELHLYEHFMKEIMHDICLSSTAMFIAFPCFIFVTLECFILYDLITMRSIDGTCSSEDIERFVLLAGITVGFVLFMIPYRAARSLALVTTFCCDDSTIEVVYAMVKMYTTILPFTCYAISAKFRRALEVRRRK</sequence>
<dbReference type="OrthoDB" id="7701452at2759"/>
<dbReference type="GeneID" id="106741282"/>
<feature type="transmembrane region" description="Helical" evidence="9">
    <location>
        <begin position="116"/>
        <end position="138"/>
    </location>
</feature>
<dbReference type="RefSeq" id="XP_014468579.1">
    <property type="nucleotide sequence ID" value="XM_014613093.1"/>
</dbReference>
<feature type="transmembrane region" description="Helical" evidence="9">
    <location>
        <begin position="159"/>
        <end position="177"/>
    </location>
</feature>
<dbReference type="AlphaFoldDB" id="A0A6P3WS91"/>
<feature type="transmembrane region" description="Helical" evidence="9">
    <location>
        <begin position="79"/>
        <end position="96"/>
    </location>
</feature>
<keyword evidence="7" id="KW-0675">Receptor</keyword>
<evidence type="ECO:0000256" key="8">
    <source>
        <dbReference type="ARBA" id="ARBA00023224"/>
    </source>
</evidence>
<dbReference type="InterPro" id="IPR017452">
    <property type="entry name" value="GPCR_Rhodpsn_7TM"/>
</dbReference>
<feature type="transmembrane region" description="Helical" evidence="9">
    <location>
        <begin position="50"/>
        <end position="72"/>
    </location>
</feature>
<keyword evidence="4 9" id="KW-1133">Transmembrane helix</keyword>
<dbReference type="Gene3D" id="1.20.1070.10">
    <property type="entry name" value="Rhodopsin 7-helix transmembrane proteins"/>
    <property type="match status" value="1"/>
</dbReference>
<keyword evidence="5" id="KW-0297">G-protein coupled receptor</keyword>
<dbReference type="InterPro" id="IPR000276">
    <property type="entry name" value="GPCR_Rhodpsn"/>
</dbReference>
<accession>A0A6P3WS91</accession>
<evidence type="ECO:0000256" key="9">
    <source>
        <dbReference type="SAM" id="Phobius"/>
    </source>
</evidence>
<dbReference type="Proteomes" id="UP000515204">
    <property type="component" value="Unplaced"/>
</dbReference>
<dbReference type="KEGG" id="dqu:106741282"/>
<dbReference type="GO" id="GO:0004930">
    <property type="term" value="F:G protein-coupled receptor activity"/>
    <property type="evidence" value="ECO:0007669"/>
    <property type="project" value="UniProtKB-KW"/>
</dbReference>